<dbReference type="InterPro" id="IPR004358">
    <property type="entry name" value="Sig_transdc_His_kin-like_C"/>
</dbReference>
<keyword evidence="5" id="KW-0597">Phosphoprotein</keyword>
<reference evidence="12 13" key="1">
    <citation type="submission" date="2020-09" db="EMBL/GenBank/DDBJ databases">
        <title>The genome sequence of type strain Labrenzia polysiphoniae KACC 19711.</title>
        <authorList>
            <person name="Liu Y."/>
        </authorList>
    </citation>
    <scope>NUCLEOTIDE SEQUENCE [LARGE SCALE GENOMIC DNA]</scope>
    <source>
        <strain evidence="12 13">KACC 19711</strain>
    </source>
</reference>
<evidence type="ECO:0000256" key="2">
    <source>
        <dbReference type="ARBA" id="ARBA00004651"/>
    </source>
</evidence>
<dbReference type="Pfam" id="PF02518">
    <property type="entry name" value="HATPase_c"/>
    <property type="match status" value="1"/>
</dbReference>
<comment type="caution">
    <text evidence="12">The sequence shown here is derived from an EMBL/GenBank/DDBJ whole genome shotgun (WGS) entry which is preliminary data.</text>
</comment>
<protein>
    <recommendedName>
        <fullName evidence="3">histidine kinase</fullName>
        <ecNumber evidence="3">2.7.13.3</ecNumber>
    </recommendedName>
</protein>
<dbReference type="SMART" id="SM00387">
    <property type="entry name" value="HATPase_c"/>
    <property type="match status" value="1"/>
</dbReference>
<feature type="transmembrane region" description="Helical" evidence="10">
    <location>
        <begin position="128"/>
        <end position="147"/>
    </location>
</feature>
<dbReference type="RefSeq" id="WP_192110078.1">
    <property type="nucleotide sequence ID" value="NZ_JACYXJ010000005.1"/>
</dbReference>
<evidence type="ECO:0000256" key="4">
    <source>
        <dbReference type="ARBA" id="ARBA00022475"/>
    </source>
</evidence>
<dbReference type="PANTHER" id="PTHR44936:SF10">
    <property type="entry name" value="SENSOR PROTEIN RSTB"/>
    <property type="match status" value="1"/>
</dbReference>
<dbReference type="SMART" id="SM00388">
    <property type="entry name" value="HisKA"/>
    <property type="match status" value="1"/>
</dbReference>
<keyword evidence="13" id="KW-1185">Reference proteome</keyword>
<dbReference type="Pfam" id="PF00512">
    <property type="entry name" value="HisKA"/>
    <property type="match status" value="1"/>
</dbReference>
<feature type="transmembrane region" description="Helical" evidence="10">
    <location>
        <begin position="105"/>
        <end position="121"/>
    </location>
</feature>
<organism evidence="12 13">
    <name type="scientific">Roseibium polysiphoniae</name>
    <dbReference type="NCBI Taxonomy" id="2571221"/>
    <lineage>
        <taxon>Bacteria</taxon>
        <taxon>Pseudomonadati</taxon>
        <taxon>Pseudomonadota</taxon>
        <taxon>Alphaproteobacteria</taxon>
        <taxon>Hyphomicrobiales</taxon>
        <taxon>Stappiaceae</taxon>
        <taxon>Roseibium</taxon>
    </lineage>
</organism>
<keyword evidence="10" id="KW-0472">Membrane</keyword>
<dbReference type="PROSITE" id="PS50109">
    <property type="entry name" value="HIS_KIN"/>
    <property type="match status" value="1"/>
</dbReference>
<evidence type="ECO:0000256" key="8">
    <source>
        <dbReference type="ARBA" id="ARBA00022777"/>
    </source>
</evidence>
<comment type="subcellular location">
    <subcellularLocation>
        <location evidence="2">Cell membrane</location>
        <topology evidence="2">Multi-pass membrane protein</topology>
    </subcellularLocation>
</comment>
<dbReference type="InterPro" id="IPR003594">
    <property type="entry name" value="HATPase_dom"/>
</dbReference>
<dbReference type="InterPro" id="IPR003661">
    <property type="entry name" value="HisK_dim/P_dom"/>
</dbReference>
<proteinExistence type="predicted"/>
<feature type="domain" description="Histidine kinase" evidence="11">
    <location>
        <begin position="216"/>
        <end position="429"/>
    </location>
</feature>
<dbReference type="InterPro" id="IPR036890">
    <property type="entry name" value="HATPase_C_sf"/>
</dbReference>
<keyword evidence="9" id="KW-0067">ATP-binding</keyword>
<comment type="catalytic activity">
    <reaction evidence="1">
        <text>ATP + protein L-histidine = ADP + protein N-phospho-L-histidine.</text>
        <dbReference type="EC" id="2.7.13.3"/>
    </reaction>
</comment>
<evidence type="ECO:0000313" key="12">
    <source>
        <dbReference type="EMBL" id="MBD8877638.1"/>
    </source>
</evidence>
<dbReference type="Gene3D" id="1.10.287.130">
    <property type="match status" value="1"/>
</dbReference>
<keyword evidence="10" id="KW-1133">Transmembrane helix</keyword>
<gene>
    <name evidence="12" type="ORF">IG617_15170</name>
</gene>
<evidence type="ECO:0000256" key="7">
    <source>
        <dbReference type="ARBA" id="ARBA00022741"/>
    </source>
</evidence>
<keyword evidence="8 12" id="KW-0418">Kinase</keyword>
<dbReference type="SUPFAM" id="SSF47384">
    <property type="entry name" value="Homodimeric domain of signal transducing histidine kinase"/>
    <property type="match status" value="1"/>
</dbReference>
<evidence type="ECO:0000313" key="13">
    <source>
        <dbReference type="Proteomes" id="UP000615687"/>
    </source>
</evidence>
<dbReference type="EMBL" id="JACYXJ010000005">
    <property type="protein sequence ID" value="MBD8877638.1"/>
    <property type="molecule type" value="Genomic_DNA"/>
</dbReference>
<dbReference type="InterPro" id="IPR050980">
    <property type="entry name" value="2C_sensor_his_kinase"/>
</dbReference>
<evidence type="ECO:0000256" key="3">
    <source>
        <dbReference type="ARBA" id="ARBA00012438"/>
    </source>
</evidence>
<evidence type="ECO:0000256" key="1">
    <source>
        <dbReference type="ARBA" id="ARBA00000085"/>
    </source>
</evidence>
<evidence type="ECO:0000256" key="9">
    <source>
        <dbReference type="ARBA" id="ARBA00022840"/>
    </source>
</evidence>
<dbReference type="InterPro" id="IPR047770">
    <property type="entry name" value="RegB"/>
</dbReference>
<feature type="transmembrane region" description="Helical" evidence="10">
    <location>
        <begin position="49"/>
        <end position="69"/>
    </location>
</feature>
<evidence type="ECO:0000259" key="11">
    <source>
        <dbReference type="PROSITE" id="PS50109"/>
    </source>
</evidence>
<evidence type="ECO:0000256" key="10">
    <source>
        <dbReference type="SAM" id="Phobius"/>
    </source>
</evidence>
<keyword evidence="6" id="KW-0808">Transferase</keyword>
<dbReference type="Proteomes" id="UP000615687">
    <property type="component" value="Unassembled WGS sequence"/>
</dbReference>
<dbReference type="PANTHER" id="PTHR44936">
    <property type="entry name" value="SENSOR PROTEIN CREC"/>
    <property type="match status" value="1"/>
</dbReference>
<dbReference type="InterPro" id="IPR005467">
    <property type="entry name" value="His_kinase_dom"/>
</dbReference>
<keyword evidence="7" id="KW-0547">Nucleotide-binding</keyword>
<keyword evidence="10" id="KW-0812">Transmembrane</keyword>
<dbReference type="EC" id="2.7.13.3" evidence="3"/>
<dbReference type="PRINTS" id="PR00344">
    <property type="entry name" value="BCTRLSENSOR"/>
</dbReference>
<evidence type="ECO:0000256" key="5">
    <source>
        <dbReference type="ARBA" id="ARBA00022553"/>
    </source>
</evidence>
<dbReference type="Gene3D" id="3.30.565.10">
    <property type="entry name" value="Histidine kinase-like ATPase, C-terminal domain"/>
    <property type="match status" value="1"/>
</dbReference>
<dbReference type="CDD" id="cd00082">
    <property type="entry name" value="HisKA"/>
    <property type="match status" value="1"/>
</dbReference>
<feature type="transmembrane region" description="Helical" evidence="10">
    <location>
        <begin position="24"/>
        <end position="43"/>
    </location>
</feature>
<evidence type="ECO:0000256" key="6">
    <source>
        <dbReference type="ARBA" id="ARBA00022679"/>
    </source>
</evidence>
<accession>A0ABR9CCL4</accession>
<dbReference type="InterPro" id="IPR036097">
    <property type="entry name" value="HisK_dim/P_sf"/>
</dbReference>
<dbReference type="GO" id="GO:0016301">
    <property type="term" value="F:kinase activity"/>
    <property type="evidence" value="ECO:0007669"/>
    <property type="project" value="UniProtKB-KW"/>
</dbReference>
<keyword evidence="4" id="KW-1003">Cell membrane</keyword>
<dbReference type="NCBIfam" id="NF033792">
    <property type="entry name" value="ActS_PrrB_HisK"/>
    <property type="match status" value="1"/>
</dbReference>
<sequence>MLDHPETQFSLTHRRLRLDTLVRLRWLAVGGQTAALLVVHIGLGYPLPIGLAFSLVAFSAWLNVFLKIYSPASLRISERAATLQLAYDILQMSGLLFLTGGLGNPFAFLLMAPVMVSATALSAHNTLILGILATLCASVLAVFHLPLPWPGGSGFNLPAVYSIGVWIALVSTLGFMAVYAFRVAEEARQLADALAATELVLAKEQHLNALDGLATAAAHELGTPLATIFLAAKELSDEFEPEDPRTEDIALIRSQSERCRDILRKLTSLSSDEDATYQAMKVSQLIEDVIDPHRGFGIQIAVSASGQGPEPVGSRNAAIRYGLGNLLENAIDFAETTVEVSALWDTKTVSISIRDDGPGFALEVLAKIGDPYVSVRSGKTARKDAGGGLGLGFFIAKTLLERTGAKLFLENRAPPEHGAHIRVTWPRAAIESLGHMDGQDFSLHKD</sequence>
<name>A0ABR9CCL4_9HYPH</name>
<feature type="transmembrane region" description="Helical" evidence="10">
    <location>
        <begin position="159"/>
        <end position="181"/>
    </location>
</feature>
<dbReference type="SUPFAM" id="SSF55874">
    <property type="entry name" value="ATPase domain of HSP90 chaperone/DNA topoisomerase II/histidine kinase"/>
    <property type="match status" value="1"/>
</dbReference>